<dbReference type="NCBIfam" id="TIGR00254">
    <property type="entry name" value="GGDEF"/>
    <property type="match status" value="1"/>
</dbReference>
<feature type="region of interest" description="Disordered" evidence="1">
    <location>
        <begin position="1"/>
        <end position="28"/>
    </location>
</feature>
<keyword evidence="5" id="KW-1185">Reference proteome</keyword>
<dbReference type="GO" id="GO:0052621">
    <property type="term" value="F:diguanylate cyclase activity"/>
    <property type="evidence" value="ECO:0007669"/>
    <property type="project" value="UniProtKB-EC"/>
</dbReference>
<evidence type="ECO:0000259" key="2">
    <source>
        <dbReference type="PROSITE" id="PS50887"/>
    </source>
</evidence>
<sequence length="514" mass="57204">MRTTEMPRRILTRPNKQAPTTSMSAQDVAATKRLPSLPGVAQRMLEIAQQDEPSYRELSEAIRADAVISGRVLKTVNSALFALRPKVESIEDAIPRLGISTLRTLMLSFHLSSWKASSPDTQNAFRSIWRSCLTQAVIAELLAEKAELESSVCFTGGLIQDIGILAMVTELGEDYISNVLYSSSHFHIADREKEQFGFTHVDVTGEILKRWNMGHAFIDATRQHHELDGKVESSEATRFAAVLQSASLGASILATRASSSAVEEAVTQWLRSLNSNFGLNPLDAREVISEIEERVTEYSVVFNFDISNGDTVEQVVGLAKELLQEIALESQLAMISVQQSANSKAKADDEIIYRDFLCGLYNRRFLDEVMGTHLDAWVSKRKPVAMLYVDVDDFKLINDAFGHRTGDLAIKHVAKWLTDCTRDTDFVFRIGGDEFLVIMQIKEKYYETVSRRLAADLPDLDCPDAGAIPMSLSVGGVIYQPKHGDEFDMQSLIDQADRQMYHSKKSGGNRASLV</sequence>
<dbReference type="STRING" id="980251.GCA_001642875_01338"/>
<name>A0A5B9PDC5_9BACT</name>
<dbReference type="InterPro" id="IPR052340">
    <property type="entry name" value="RNase_Y/CdgJ"/>
</dbReference>
<dbReference type="AlphaFoldDB" id="A0A5B9PDC5"/>
<organism evidence="4 5">
    <name type="scientific">Mariniblastus fucicola</name>
    <dbReference type="NCBI Taxonomy" id="980251"/>
    <lineage>
        <taxon>Bacteria</taxon>
        <taxon>Pseudomonadati</taxon>
        <taxon>Planctomycetota</taxon>
        <taxon>Planctomycetia</taxon>
        <taxon>Pirellulales</taxon>
        <taxon>Pirellulaceae</taxon>
        <taxon>Mariniblastus</taxon>
    </lineage>
</organism>
<dbReference type="PANTHER" id="PTHR33525">
    <property type="match status" value="1"/>
</dbReference>
<dbReference type="Gene3D" id="1.10.3210.10">
    <property type="entry name" value="Hypothetical protein af1432"/>
    <property type="match status" value="1"/>
</dbReference>
<dbReference type="OrthoDB" id="243535at2"/>
<dbReference type="SUPFAM" id="SSF109604">
    <property type="entry name" value="HD-domain/PDEase-like"/>
    <property type="match status" value="1"/>
</dbReference>
<dbReference type="PROSITE" id="PS51833">
    <property type="entry name" value="HDOD"/>
    <property type="match status" value="1"/>
</dbReference>
<feature type="compositionally biased region" description="Polar residues" evidence="1">
    <location>
        <begin position="14"/>
        <end position="25"/>
    </location>
</feature>
<keyword evidence="4" id="KW-0548">Nucleotidyltransferase</keyword>
<dbReference type="CDD" id="cd01949">
    <property type="entry name" value="GGDEF"/>
    <property type="match status" value="1"/>
</dbReference>
<gene>
    <name evidence="4" type="primary">dosC_5</name>
    <name evidence="4" type="ORF">MFFC18_42330</name>
</gene>
<keyword evidence="4" id="KW-0808">Transferase</keyword>
<dbReference type="EMBL" id="CP042912">
    <property type="protein sequence ID" value="QEG24314.1"/>
    <property type="molecule type" value="Genomic_DNA"/>
</dbReference>
<dbReference type="SMART" id="SM00267">
    <property type="entry name" value="GGDEF"/>
    <property type="match status" value="1"/>
</dbReference>
<dbReference type="SUPFAM" id="SSF55073">
    <property type="entry name" value="Nucleotide cyclase"/>
    <property type="match status" value="1"/>
</dbReference>
<dbReference type="Gene3D" id="3.30.70.270">
    <property type="match status" value="1"/>
</dbReference>
<reference evidence="4 5" key="1">
    <citation type="submission" date="2019-08" db="EMBL/GenBank/DDBJ databases">
        <title>Deep-cultivation of Planctomycetes and their phenomic and genomic characterization uncovers novel biology.</title>
        <authorList>
            <person name="Wiegand S."/>
            <person name="Jogler M."/>
            <person name="Boedeker C."/>
            <person name="Pinto D."/>
            <person name="Vollmers J."/>
            <person name="Rivas-Marin E."/>
            <person name="Kohn T."/>
            <person name="Peeters S.H."/>
            <person name="Heuer A."/>
            <person name="Rast P."/>
            <person name="Oberbeckmann S."/>
            <person name="Bunk B."/>
            <person name="Jeske O."/>
            <person name="Meyerdierks A."/>
            <person name="Storesund J.E."/>
            <person name="Kallscheuer N."/>
            <person name="Luecker S."/>
            <person name="Lage O.M."/>
            <person name="Pohl T."/>
            <person name="Merkel B.J."/>
            <person name="Hornburger P."/>
            <person name="Mueller R.-W."/>
            <person name="Bruemmer F."/>
            <person name="Labrenz M."/>
            <person name="Spormann A.M."/>
            <person name="Op den Camp H."/>
            <person name="Overmann J."/>
            <person name="Amann R."/>
            <person name="Jetten M.S.M."/>
            <person name="Mascher T."/>
            <person name="Medema M.H."/>
            <person name="Devos D.P."/>
            <person name="Kaster A.-K."/>
            <person name="Ovreas L."/>
            <person name="Rohde M."/>
            <person name="Galperin M.Y."/>
            <person name="Jogler C."/>
        </authorList>
    </citation>
    <scope>NUCLEOTIDE SEQUENCE [LARGE SCALE GENOMIC DNA]</scope>
    <source>
        <strain evidence="4 5">FC18</strain>
    </source>
</reference>
<dbReference type="EC" id="2.7.7.65" evidence="4"/>
<dbReference type="PANTHER" id="PTHR33525:SF3">
    <property type="entry name" value="RIBONUCLEASE Y"/>
    <property type="match status" value="1"/>
</dbReference>
<dbReference type="InterPro" id="IPR029787">
    <property type="entry name" value="Nucleotide_cyclase"/>
</dbReference>
<dbReference type="KEGG" id="mff:MFFC18_42330"/>
<accession>A0A5B9PDC5</accession>
<dbReference type="Pfam" id="PF00990">
    <property type="entry name" value="GGDEF"/>
    <property type="match status" value="1"/>
</dbReference>
<dbReference type="InterPro" id="IPR013976">
    <property type="entry name" value="HDOD"/>
</dbReference>
<protein>
    <submittedName>
        <fullName evidence="4">Diguanylate cyclase DosC</fullName>
        <ecNumber evidence="4">2.7.7.65</ecNumber>
    </submittedName>
</protein>
<feature type="domain" description="HDOD" evidence="3">
    <location>
        <begin position="34"/>
        <end position="227"/>
    </location>
</feature>
<dbReference type="PROSITE" id="PS50887">
    <property type="entry name" value="GGDEF"/>
    <property type="match status" value="1"/>
</dbReference>
<evidence type="ECO:0000313" key="5">
    <source>
        <dbReference type="Proteomes" id="UP000322214"/>
    </source>
</evidence>
<evidence type="ECO:0000259" key="3">
    <source>
        <dbReference type="PROSITE" id="PS51833"/>
    </source>
</evidence>
<dbReference type="Pfam" id="PF08668">
    <property type="entry name" value="HDOD"/>
    <property type="match status" value="1"/>
</dbReference>
<evidence type="ECO:0000313" key="4">
    <source>
        <dbReference type="EMBL" id="QEG24314.1"/>
    </source>
</evidence>
<evidence type="ECO:0000256" key="1">
    <source>
        <dbReference type="SAM" id="MobiDB-lite"/>
    </source>
</evidence>
<dbReference type="InterPro" id="IPR043128">
    <property type="entry name" value="Rev_trsase/Diguanyl_cyclase"/>
</dbReference>
<feature type="domain" description="GGDEF" evidence="2">
    <location>
        <begin position="382"/>
        <end position="514"/>
    </location>
</feature>
<dbReference type="InterPro" id="IPR000160">
    <property type="entry name" value="GGDEF_dom"/>
</dbReference>
<dbReference type="Proteomes" id="UP000322214">
    <property type="component" value="Chromosome"/>
</dbReference>
<proteinExistence type="predicted"/>